<dbReference type="Gene3D" id="3.30.70.120">
    <property type="match status" value="1"/>
</dbReference>
<protein>
    <submittedName>
        <fullName evidence="1">Cyclic-di-AMP receptor</fullName>
    </submittedName>
</protein>
<keyword evidence="1" id="KW-0675">Receptor</keyword>
<keyword evidence="2" id="KW-1185">Reference proteome</keyword>
<organism evidence="1 2">
    <name type="scientific">Citroniella saccharovorans</name>
    <dbReference type="NCBI Taxonomy" id="2053367"/>
    <lineage>
        <taxon>Bacteria</taxon>
        <taxon>Bacillati</taxon>
        <taxon>Bacillota</taxon>
        <taxon>Tissierellia</taxon>
        <taxon>Tissierellales</taxon>
        <taxon>Peptoniphilaceae</taxon>
        <taxon>Citroniella</taxon>
    </lineage>
</organism>
<dbReference type="InterPro" id="IPR010375">
    <property type="entry name" value="CdAMP_rec"/>
</dbReference>
<gene>
    <name evidence="1" type="ORF">VLK81_09125</name>
</gene>
<comment type="caution">
    <text evidence="1">The sequence shown here is derived from an EMBL/GenBank/DDBJ whole genome shotgun (WGS) entry which is preliminary data.</text>
</comment>
<dbReference type="RefSeq" id="WP_324620318.1">
    <property type="nucleotide sequence ID" value="NZ_JAYKOT010000003.1"/>
</dbReference>
<dbReference type="AlphaFoldDB" id="A0AAW9MSJ3"/>
<sequence>MKLIIAIVSDDLIREVTDHLMDKNIRSTKLASSGGFLKNGNSTILIGSEDNEVDEKIMAIREAIEKSKNKSKVEDKKDANIFVVPIKSMKRM</sequence>
<evidence type="ECO:0000313" key="2">
    <source>
        <dbReference type="Proteomes" id="UP001357733"/>
    </source>
</evidence>
<dbReference type="Pfam" id="PF06153">
    <property type="entry name" value="CdAMP_rec"/>
    <property type="match status" value="1"/>
</dbReference>
<dbReference type="InterPro" id="IPR011322">
    <property type="entry name" value="N-reg_PII-like_a/b"/>
</dbReference>
<dbReference type="SUPFAM" id="SSF54913">
    <property type="entry name" value="GlnB-like"/>
    <property type="match status" value="1"/>
</dbReference>
<dbReference type="EMBL" id="JAYKOT010000003">
    <property type="protein sequence ID" value="MEB3430144.1"/>
    <property type="molecule type" value="Genomic_DNA"/>
</dbReference>
<dbReference type="PANTHER" id="PTHR38456">
    <property type="entry name" value="CYCLIC DI-AMP RECEPTOR A"/>
    <property type="match status" value="1"/>
</dbReference>
<dbReference type="InterPro" id="IPR015867">
    <property type="entry name" value="N-reg_PII/ATP_PRibTrfase_C"/>
</dbReference>
<dbReference type="PANTHER" id="PTHR38456:SF1">
    <property type="entry name" value="CYCLIC DI-AMP RECEPTOR A"/>
    <property type="match status" value="1"/>
</dbReference>
<dbReference type="Proteomes" id="UP001357733">
    <property type="component" value="Unassembled WGS sequence"/>
</dbReference>
<name>A0AAW9MSJ3_9FIRM</name>
<reference evidence="1 2" key="1">
    <citation type="submission" date="2024-01" db="EMBL/GenBank/DDBJ databases">
        <title>Complete genome sequence of Citroniella saccharovorans strain M6.X9, isolated from human fecal sample.</title>
        <authorList>
            <person name="Cheng G."/>
            <person name="Westerholm M."/>
            <person name="Schnurer A."/>
        </authorList>
    </citation>
    <scope>NUCLEOTIDE SEQUENCE [LARGE SCALE GENOMIC DNA]</scope>
    <source>
        <strain evidence="1 2">DSM 29873</strain>
    </source>
</reference>
<proteinExistence type="predicted"/>
<evidence type="ECO:0000313" key="1">
    <source>
        <dbReference type="EMBL" id="MEB3430144.1"/>
    </source>
</evidence>
<accession>A0AAW9MSJ3</accession>